<dbReference type="PANTHER" id="PTHR46558:SF11">
    <property type="entry name" value="HTH-TYPE TRANSCRIPTIONAL REGULATOR XRE"/>
    <property type="match status" value="1"/>
</dbReference>
<dbReference type="SMART" id="SM00530">
    <property type="entry name" value="HTH_XRE"/>
    <property type="match status" value="1"/>
</dbReference>
<dbReference type="RefSeq" id="WP_021434444.1">
    <property type="nucleotide sequence ID" value="NZ_AVNC01000022.1"/>
</dbReference>
<dbReference type="InterPro" id="IPR001387">
    <property type="entry name" value="Cro/C1-type_HTH"/>
</dbReference>
<feature type="domain" description="HTH cro/C1-type" evidence="2">
    <location>
        <begin position="16"/>
        <end position="70"/>
    </location>
</feature>
<dbReference type="SUPFAM" id="SSF47413">
    <property type="entry name" value="lambda repressor-like DNA-binding domains"/>
    <property type="match status" value="1"/>
</dbReference>
<dbReference type="PANTHER" id="PTHR46558">
    <property type="entry name" value="TRACRIPTIONAL REGULATORY PROTEIN-RELATED-RELATED"/>
    <property type="match status" value="1"/>
</dbReference>
<reference evidence="3 4" key="1">
    <citation type="submission" date="2013-06" db="EMBL/GenBank/DDBJ databases">
        <authorList>
            <person name="Walk S."/>
            <person name="Aronoff D."/>
            <person name="Young V.Y."/>
            <person name="Marsh J."/>
            <person name="Harrison L."/>
            <person name="Daugherty S.C."/>
            <person name="Shefchek K.A."/>
            <person name="Hine E.E."/>
            <person name="Tallon L.J."/>
            <person name="Sadzewicz L.K."/>
            <person name="Rasko D.A."/>
        </authorList>
    </citation>
    <scope>NUCLEOTIDE SEQUENCE [LARGE SCALE GENOMIC DNA]</scope>
    <source>
        <strain evidence="3 4">ATCC 638</strain>
    </source>
</reference>
<evidence type="ECO:0000259" key="2">
    <source>
        <dbReference type="PROSITE" id="PS50943"/>
    </source>
</evidence>
<organism evidence="3 4">
    <name type="scientific">Paraclostridium bifermentans ATCC 638 = DSM 14991</name>
    <dbReference type="NCBI Taxonomy" id="1233171"/>
    <lineage>
        <taxon>Bacteria</taxon>
        <taxon>Bacillati</taxon>
        <taxon>Bacillota</taxon>
        <taxon>Clostridia</taxon>
        <taxon>Peptostreptococcales</taxon>
        <taxon>Peptostreptococcaceae</taxon>
        <taxon>Paraclostridium</taxon>
    </lineage>
</organism>
<dbReference type="Pfam" id="PF01381">
    <property type="entry name" value="HTH_3"/>
    <property type="match status" value="1"/>
</dbReference>
<dbReference type="Proteomes" id="UP000015688">
    <property type="component" value="Unassembled WGS sequence"/>
</dbReference>
<evidence type="ECO:0000313" key="4">
    <source>
        <dbReference type="Proteomes" id="UP000015688"/>
    </source>
</evidence>
<evidence type="ECO:0000256" key="1">
    <source>
        <dbReference type="ARBA" id="ARBA00023125"/>
    </source>
</evidence>
<dbReference type="EMBL" id="AVNC01000022">
    <property type="protein sequence ID" value="EQK39976.1"/>
    <property type="molecule type" value="Genomic_DNA"/>
</dbReference>
<dbReference type="GO" id="GO:0003677">
    <property type="term" value="F:DNA binding"/>
    <property type="evidence" value="ECO:0007669"/>
    <property type="project" value="UniProtKB-KW"/>
</dbReference>
<gene>
    <name evidence="3" type="ORF">C672_3532</name>
</gene>
<dbReference type="AlphaFoldDB" id="T4VGT7"/>
<dbReference type="Gene3D" id="1.10.260.40">
    <property type="entry name" value="lambda repressor-like DNA-binding domains"/>
    <property type="match status" value="1"/>
</dbReference>
<comment type="caution">
    <text evidence="3">The sequence shown here is derived from an EMBL/GenBank/DDBJ whole genome shotgun (WGS) entry which is preliminary data.</text>
</comment>
<sequence>MNEFNLNFRDNFANNLKYLRKNRNISKKKLADDIGLSRATLTHYENGNRLPEFESIVKLALYFECSIDELIFHGTPIDIGKLKEIDTISDIDNLISDKELLKYLFDKKSLLEQYSEEINDKLSQINIIVNIINSKTKNKNDK</sequence>
<dbReference type="CDD" id="cd00093">
    <property type="entry name" value="HTH_XRE"/>
    <property type="match status" value="1"/>
</dbReference>
<protein>
    <submittedName>
        <fullName evidence="3">Helix-turn-helix family protein</fullName>
    </submittedName>
</protein>
<name>T4VGT7_PARBF</name>
<dbReference type="PATRIC" id="fig|1233171.3.peg.3400"/>
<dbReference type="GeneID" id="67474461"/>
<dbReference type="InterPro" id="IPR010982">
    <property type="entry name" value="Lambda_DNA-bd_dom_sf"/>
</dbReference>
<dbReference type="PROSITE" id="PS50943">
    <property type="entry name" value="HTH_CROC1"/>
    <property type="match status" value="1"/>
</dbReference>
<evidence type="ECO:0000313" key="3">
    <source>
        <dbReference type="EMBL" id="EQK39976.1"/>
    </source>
</evidence>
<proteinExistence type="predicted"/>
<accession>T4VGT7</accession>
<keyword evidence="1" id="KW-0238">DNA-binding</keyword>